<keyword evidence="7" id="KW-0906">Nuclear pore complex</keyword>
<organism evidence="11 12">
    <name type="scientific">Synchytrium endobioticum</name>
    <dbReference type="NCBI Taxonomy" id="286115"/>
    <lineage>
        <taxon>Eukaryota</taxon>
        <taxon>Fungi</taxon>
        <taxon>Fungi incertae sedis</taxon>
        <taxon>Chytridiomycota</taxon>
        <taxon>Chytridiomycota incertae sedis</taxon>
        <taxon>Chytridiomycetes</taxon>
        <taxon>Synchytriales</taxon>
        <taxon>Synchytriaceae</taxon>
        <taxon>Synchytrium</taxon>
    </lineage>
</organism>
<dbReference type="GO" id="GO:0044613">
    <property type="term" value="C:nuclear pore central transport channel"/>
    <property type="evidence" value="ECO:0007669"/>
    <property type="project" value="TreeGrafter"/>
</dbReference>
<feature type="region of interest" description="Disordered" evidence="9">
    <location>
        <begin position="109"/>
        <end position="128"/>
    </location>
</feature>
<evidence type="ECO:0000313" key="12">
    <source>
        <dbReference type="Proteomes" id="UP000320475"/>
    </source>
</evidence>
<dbReference type="VEuPathDB" id="FungiDB:SeMB42_g03129"/>
<dbReference type="GO" id="GO:0051028">
    <property type="term" value="P:mRNA transport"/>
    <property type="evidence" value="ECO:0007669"/>
    <property type="project" value="UniProtKB-KW"/>
</dbReference>
<dbReference type="GO" id="GO:0006405">
    <property type="term" value="P:RNA export from nucleus"/>
    <property type="evidence" value="ECO:0007669"/>
    <property type="project" value="TreeGrafter"/>
</dbReference>
<evidence type="ECO:0000256" key="1">
    <source>
        <dbReference type="ARBA" id="ARBA00004567"/>
    </source>
</evidence>
<dbReference type="GO" id="GO:0017056">
    <property type="term" value="F:structural constituent of nuclear pore"/>
    <property type="evidence" value="ECO:0007669"/>
    <property type="project" value="InterPro"/>
</dbReference>
<keyword evidence="5" id="KW-0653">Protein transport</keyword>
<dbReference type="Proteomes" id="UP000320475">
    <property type="component" value="Unassembled WGS sequence"/>
</dbReference>
<feature type="region of interest" description="Disordered" evidence="9">
    <location>
        <begin position="445"/>
        <end position="466"/>
    </location>
</feature>
<protein>
    <recommendedName>
        <fullName evidence="10">Nucleoporin NSP1-like C-terminal domain-containing protein</fullName>
    </recommendedName>
</protein>
<keyword evidence="4" id="KW-0509">mRNA transport</keyword>
<dbReference type="PANTHER" id="PTHR12084">
    <property type="entry name" value="NUCLEAR PORE GLYCOPROTEIN P62-RELATED"/>
    <property type="match status" value="1"/>
</dbReference>
<evidence type="ECO:0000256" key="5">
    <source>
        <dbReference type="ARBA" id="ARBA00022927"/>
    </source>
</evidence>
<dbReference type="AlphaFoldDB" id="A0A507D0I5"/>
<feature type="region of interest" description="Disordered" evidence="9">
    <location>
        <begin position="531"/>
        <end position="551"/>
    </location>
</feature>
<name>A0A507D0I5_9FUNG</name>
<dbReference type="InterPro" id="IPR026010">
    <property type="entry name" value="NSP1/NUP62"/>
</dbReference>
<keyword evidence="3" id="KW-0813">Transport</keyword>
<comment type="similarity">
    <text evidence="2">Belongs to the nucleoporin NSP1/NUP62 family.</text>
</comment>
<reference evidence="11 12" key="1">
    <citation type="journal article" date="2019" name="Sci. Rep.">
        <title>Comparative genomics of chytrid fungi reveal insights into the obligate biotrophic and pathogenic lifestyle of Synchytrium endobioticum.</title>
        <authorList>
            <person name="van de Vossenberg B.T.L.H."/>
            <person name="Warris S."/>
            <person name="Nguyen H.D.T."/>
            <person name="van Gent-Pelzer M.P.E."/>
            <person name="Joly D.L."/>
            <person name="van de Geest H.C."/>
            <person name="Bonants P.J.M."/>
            <person name="Smith D.S."/>
            <person name="Levesque C.A."/>
            <person name="van der Lee T.A.J."/>
        </authorList>
    </citation>
    <scope>NUCLEOTIDE SEQUENCE [LARGE SCALE GENOMIC DNA]</scope>
    <source>
        <strain evidence="11 12">LEV6574</strain>
    </source>
</reference>
<dbReference type="Gene3D" id="1.20.5.170">
    <property type="match status" value="1"/>
</dbReference>
<dbReference type="EMBL" id="QEAM01000160">
    <property type="protein sequence ID" value="TPX44964.1"/>
    <property type="molecule type" value="Genomic_DNA"/>
</dbReference>
<dbReference type="VEuPathDB" id="FungiDB:SeMB42_g03128"/>
<dbReference type="GO" id="GO:0006606">
    <property type="term" value="P:protein import into nucleus"/>
    <property type="evidence" value="ECO:0007669"/>
    <property type="project" value="TreeGrafter"/>
</dbReference>
<evidence type="ECO:0000259" key="10">
    <source>
        <dbReference type="Pfam" id="PF05064"/>
    </source>
</evidence>
<feature type="region of interest" description="Disordered" evidence="9">
    <location>
        <begin position="217"/>
        <end position="263"/>
    </location>
</feature>
<sequence>MGANPAASGLFAVPASNAATSASAASTLIAAVPTTMATQTPGPMKLFDFGTMEAKPAAPGLFAVPASNVAPSTSAASAPIAAVSTTTASQTPGPMKLFDFGTMGAKPAAPGPFAAPTSTATPPASTAASLASAASAPVAAVPTTATPHSSGPTNPFALGTMGAKPSTSALFPVPASNMAPSASAASAPIAAVSTTTASQAPGPVKLFDFGTMGAKPAASGSFAAPTSTATPPASTAAPSATTASAPVAAVPTTTPSQTSGPMKLSDLGTPATKPPTPALFAAPNMTAPLATTAAPPRSVGPSSSLRNKTVEQIVNDWKTQVMKYEQEFRKLAVDVGKWDLMLWKNGEELTKFTKEVESAEETQRLIDQNLEYIESEQSQVDEALESYEAEVRKLFESDGLERVRMTPADLEREKAYGLAATLNSQFDDMTRQLSTMVEDINATLHPSGETDANGATNGAVKEDGSEGSQAYSQVVRILNHHLSSLRWLDSQVSQLDRKVGDVERYRGAAENVVSRVFNSREGAGGMSGVGQGGGFVGSASSGSDWASLRGR</sequence>
<dbReference type="GO" id="GO:0005543">
    <property type="term" value="F:phospholipid binding"/>
    <property type="evidence" value="ECO:0007669"/>
    <property type="project" value="TreeGrafter"/>
</dbReference>
<comment type="subcellular location">
    <subcellularLocation>
        <location evidence="1">Nucleus</location>
        <location evidence="1">Nuclear pore complex</location>
    </subcellularLocation>
</comment>
<keyword evidence="8" id="KW-0539">Nucleus</keyword>
<accession>A0A507D0I5</accession>
<evidence type="ECO:0000256" key="9">
    <source>
        <dbReference type="SAM" id="MobiDB-lite"/>
    </source>
</evidence>
<dbReference type="Pfam" id="PF05064">
    <property type="entry name" value="Nsp1_C"/>
    <property type="match status" value="1"/>
</dbReference>
<evidence type="ECO:0000256" key="6">
    <source>
        <dbReference type="ARBA" id="ARBA00023010"/>
    </source>
</evidence>
<gene>
    <name evidence="11" type="ORF">SeLEV6574_g04168</name>
</gene>
<keyword evidence="6" id="KW-0811">Translocation</keyword>
<dbReference type="PANTHER" id="PTHR12084:SF0">
    <property type="entry name" value="NUCLEAR PORE GLYCOPROTEIN P62"/>
    <property type="match status" value="1"/>
</dbReference>
<evidence type="ECO:0000256" key="2">
    <source>
        <dbReference type="ARBA" id="ARBA00005911"/>
    </source>
</evidence>
<dbReference type="OrthoDB" id="344345at2759"/>
<evidence type="ECO:0000313" key="11">
    <source>
        <dbReference type="EMBL" id="TPX44964.1"/>
    </source>
</evidence>
<evidence type="ECO:0000256" key="7">
    <source>
        <dbReference type="ARBA" id="ARBA00023132"/>
    </source>
</evidence>
<evidence type="ECO:0000256" key="4">
    <source>
        <dbReference type="ARBA" id="ARBA00022816"/>
    </source>
</evidence>
<comment type="caution">
    <text evidence="11">The sequence shown here is derived from an EMBL/GenBank/DDBJ whole genome shotgun (WGS) entry which is preliminary data.</text>
</comment>
<feature type="domain" description="Nucleoporin NSP1-like C-terminal" evidence="10">
    <location>
        <begin position="298"/>
        <end position="396"/>
    </location>
</feature>
<evidence type="ECO:0000256" key="8">
    <source>
        <dbReference type="ARBA" id="ARBA00023242"/>
    </source>
</evidence>
<feature type="compositionally biased region" description="Low complexity" evidence="9">
    <location>
        <begin position="217"/>
        <end position="259"/>
    </location>
</feature>
<dbReference type="InterPro" id="IPR007758">
    <property type="entry name" value="Nucleoporin_NSP1_C"/>
</dbReference>
<evidence type="ECO:0000256" key="3">
    <source>
        <dbReference type="ARBA" id="ARBA00022448"/>
    </source>
</evidence>
<proteinExistence type="inferred from homology"/>